<dbReference type="Proteomes" id="UP000045824">
    <property type="component" value="Unassembled WGS sequence"/>
</dbReference>
<sequence>MISPLTSDIRYLHQLAWRPAQFAHPLWLAAAGVNTENYCYGRSQLLDTALNTVLNRLRNFPQQALPAVLSQQQQCQIVGSERLSARCLALGLVHLQCDDYLRFRSYRQSLSPLLSEGDIQQLMGMGYRGHLPARLNPQQLPAVALRLGQSLAHDARCDDVVWRAMSISLPPLTRALSLPRAVSLSADHWLTRLERLL</sequence>
<protein>
    <submittedName>
        <fullName evidence="1">Uncharacterized protein</fullName>
    </submittedName>
</protein>
<organism evidence="1 3">
    <name type="scientific">Yersinia kristensenii</name>
    <dbReference type="NCBI Taxonomy" id="28152"/>
    <lineage>
        <taxon>Bacteria</taxon>
        <taxon>Pseudomonadati</taxon>
        <taxon>Pseudomonadota</taxon>
        <taxon>Gammaproteobacteria</taxon>
        <taxon>Enterobacterales</taxon>
        <taxon>Yersiniaceae</taxon>
        <taxon>Yersinia</taxon>
    </lineage>
</organism>
<dbReference type="AlphaFoldDB" id="A0A0T9LTE4"/>
<evidence type="ECO:0000313" key="2">
    <source>
        <dbReference type="EMBL" id="OVZ80450.1"/>
    </source>
</evidence>
<evidence type="ECO:0000313" key="4">
    <source>
        <dbReference type="Proteomes" id="UP000195840"/>
    </source>
</evidence>
<proteinExistence type="predicted"/>
<dbReference type="Proteomes" id="UP000195840">
    <property type="component" value="Unassembled WGS sequence"/>
</dbReference>
<dbReference type="EMBL" id="CPYI01000015">
    <property type="protein sequence ID" value="CNF20637.1"/>
    <property type="molecule type" value="Genomic_DNA"/>
</dbReference>
<dbReference type="EMBL" id="NHOG01000011">
    <property type="protein sequence ID" value="OVZ80450.1"/>
    <property type="molecule type" value="Genomic_DNA"/>
</dbReference>
<evidence type="ECO:0000313" key="1">
    <source>
        <dbReference type="EMBL" id="CNF20637.1"/>
    </source>
</evidence>
<dbReference type="GeneID" id="61905608"/>
<reference evidence="2 4" key="2">
    <citation type="submission" date="2017-05" db="EMBL/GenBank/DDBJ databases">
        <title>Whole genome sequencing of Yersinia kristensenii.</title>
        <authorList>
            <person name="Campioni F."/>
        </authorList>
    </citation>
    <scope>NUCLEOTIDE SEQUENCE [LARGE SCALE GENOMIC DNA]</scope>
    <source>
        <strain evidence="2 4">CFSAN060538</strain>
    </source>
</reference>
<keyword evidence="4" id="KW-1185">Reference proteome</keyword>
<dbReference type="InterPro" id="IPR025292">
    <property type="entry name" value="T3SS_LEE_assoc"/>
</dbReference>
<dbReference type="OrthoDB" id="6434527at2"/>
<gene>
    <name evidence="2" type="ORF">CBW52_11675</name>
    <name evidence="1" type="ORF">ERS008491_03287</name>
</gene>
<name>A0A0T9LTE4_YERKR</name>
<dbReference type="Pfam" id="PF13327">
    <property type="entry name" value="T3SS_LEE_assoc"/>
    <property type="match status" value="1"/>
</dbReference>
<reference evidence="1 3" key="1">
    <citation type="submission" date="2015-03" db="EMBL/GenBank/DDBJ databases">
        <authorList>
            <person name="Murphy D."/>
        </authorList>
    </citation>
    <scope>NUCLEOTIDE SEQUENCE [LARGE SCALE GENOMIC DNA]</scope>
    <source>
        <strain evidence="1 3">FCF326</strain>
    </source>
</reference>
<dbReference type="RefSeq" id="WP_004391775.1">
    <property type="nucleotide sequence ID" value="NZ_CABHXR010000011.1"/>
</dbReference>
<evidence type="ECO:0000313" key="3">
    <source>
        <dbReference type="Proteomes" id="UP000045824"/>
    </source>
</evidence>
<accession>A0A0T9LTE4</accession>